<comment type="catalytic activity">
    <reaction evidence="6">
        <text>a sn-glycero-3-phosphodiester + H2O = an alcohol + sn-glycerol 3-phosphate + H(+)</text>
        <dbReference type="Rhea" id="RHEA:12969"/>
        <dbReference type="ChEBI" id="CHEBI:15377"/>
        <dbReference type="ChEBI" id="CHEBI:15378"/>
        <dbReference type="ChEBI" id="CHEBI:30879"/>
        <dbReference type="ChEBI" id="CHEBI:57597"/>
        <dbReference type="ChEBI" id="CHEBI:83408"/>
        <dbReference type="EC" id="3.1.4.46"/>
    </reaction>
</comment>
<name>A0AAW0RDV5_9PEZI</name>
<dbReference type="GO" id="GO:0008889">
    <property type="term" value="F:glycerophosphodiester phosphodiesterase activity"/>
    <property type="evidence" value="ECO:0007669"/>
    <property type="project" value="UniProtKB-EC"/>
</dbReference>
<accession>A0AAW0RDV5</accession>
<dbReference type="Pfam" id="PF03009">
    <property type="entry name" value="GDPD"/>
    <property type="match status" value="1"/>
</dbReference>
<dbReference type="PROSITE" id="PS51704">
    <property type="entry name" value="GP_PDE"/>
    <property type="match status" value="1"/>
</dbReference>
<evidence type="ECO:0000256" key="6">
    <source>
        <dbReference type="ARBA" id="ARBA00047512"/>
    </source>
</evidence>
<dbReference type="InterPro" id="IPR017946">
    <property type="entry name" value="PLC-like_Pdiesterase_TIM-brl"/>
</dbReference>
<evidence type="ECO:0000256" key="1">
    <source>
        <dbReference type="ARBA" id="ARBA00007277"/>
    </source>
</evidence>
<dbReference type="InterPro" id="IPR030395">
    <property type="entry name" value="GP_PDE_dom"/>
</dbReference>
<evidence type="ECO:0000256" key="2">
    <source>
        <dbReference type="ARBA" id="ARBA00012247"/>
    </source>
</evidence>
<keyword evidence="10" id="KW-1185">Reference proteome</keyword>
<protein>
    <recommendedName>
        <fullName evidence="2">glycerophosphodiester phosphodiesterase</fullName>
        <ecNumber evidence="2">3.1.4.46</ecNumber>
    </recommendedName>
</protein>
<sequence length="424" mass="46084">MLIHHVPVVAALLAATGVAALPKKTQQSMGKHRVTSIELGPRPYYLVDNMEEGWLKDRLDSCAETAMRPTKFSISHRGGACLQFPEETVESIMAGTRMGAGIQECDVAFTKDRQFVCRHDQCDLHTTTNIVATELGAKCTKPFAPAANGTAASAKCCTSDLTLAEFKTLCGKMDGFNASATTPEAFLHGTPGWRTDLYATCGTVLAHKEFIALVDGLGLDFTPELKAPAVPMPFEGGDYTFEAYAQQLVDEYRGAGIDFARVYPQSFQFAAVQYWLRREPEFARQAVLLDESGDKGGLEAAVANLTLYKDAGVNIVAPPLPYLVALDGKTGEIVPSSYAREAKRLGLKIITWSLERSGPIAAIHKAGQKGSPDYYYSTFFNATTRDGDIYKLVDVLARQVGVMGIFSDWSATVTYYANCMGFLS</sequence>
<dbReference type="Gene3D" id="3.20.20.190">
    <property type="entry name" value="Phosphatidylinositol (PI) phosphodiesterase"/>
    <property type="match status" value="1"/>
</dbReference>
<evidence type="ECO:0000256" key="3">
    <source>
        <dbReference type="ARBA" id="ARBA00022729"/>
    </source>
</evidence>
<comment type="caution">
    <text evidence="9">The sequence shown here is derived from an EMBL/GenBank/DDBJ whole genome shotgun (WGS) entry which is preliminary data.</text>
</comment>
<organism evidence="9 10">
    <name type="scientific">Apiospora kogelbergensis</name>
    <dbReference type="NCBI Taxonomy" id="1337665"/>
    <lineage>
        <taxon>Eukaryota</taxon>
        <taxon>Fungi</taxon>
        <taxon>Dikarya</taxon>
        <taxon>Ascomycota</taxon>
        <taxon>Pezizomycotina</taxon>
        <taxon>Sordariomycetes</taxon>
        <taxon>Xylariomycetidae</taxon>
        <taxon>Amphisphaeriales</taxon>
        <taxon>Apiosporaceae</taxon>
        <taxon>Apiospora</taxon>
    </lineage>
</organism>
<dbReference type="PANTHER" id="PTHR43620:SF7">
    <property type="entry name" value="GLYCEROPHOSPHODIESTER PHOSPHODIESTERASE GDPD5-RELATED"/>
    <property type="match status" value="1"/>
</dbReference>
<dbReference type="GO" id="GO:0006629">
    <property type="term" value="P:lipid metabolic process"/>
    <property type="evidence" value="ECO:0007669"/>
    <property type="project" value="InterPro"/>
</dbReference>
<evidence type="ECO:0000313" key="9">
    <source>
        <dbReference type="EMBL" id="KAK8133038.1"/>
    </source>
</evidence>
<proteinExistence type="inferred from homology"/>
<evidence type="ECO:0000256" key="7">
    <source>
        <dbReference type="SAM" id="SignalP"/>
    </source>
</evidence>
<comment type="similarity">
    <text evidence="1">Belongs to the glycerophosphoryl diester phosphodiesterase family.</text>
</comment>
<feature type="signal peptide" evidence="7">
    <location>
        <begin position="1"/>
        <end position="20"/>
    </location>
</feature>
<evidence type="ECO:0000259" key="8">
    <source>
        <dbReference type="PROSITE" id="PS51704"/>
    </source>
</evidence>
<dbReference type="EMBL" id="JAQQWP010000001">
    <property type="protein sequence ID" value="KAK8133038.1"/>
    <property type="molecule type" value="Genomic_DNA"/>
</dbReference>
<feature type="chain" id="PRO_5043990545" description="glycerophosphodiester phosphodiesterase" evidence="7">
    <location>
        <begin position="21"/>
        <end position="424"/>
    </location>
</feature>
<dbReference type="SUPFAM" id="SSF51695">
    <property type="entry name" value="PLC-like phosphodiesterases"/>
    <property type="match status" value="1"/>
</dbReference>
<evidence type="ECO:0000256" key="5">
    <source>
        <dbReference type="ARBA" id="ARBA00022801"/>
    </source>
</evidence>
<dbReference type="AlphaFoldDB" id="A0AAW0RDV5"/>
<keyword evidence="3 7" id="KW-0732">Signal</keyword>
<evidence type="ECO:0000256" key="4">
    <source>
        <dbReference type="ARBA" id="ARBA00022798"/>
    </source>
</evidence>
<feature type="domain" description="GP-PDE" evidence="8">
    <location>
        <begin position="71"/>
        <end position="387"/>
    </location>
</feature>
<reference evidence="9 10" key="1">
    <citation type="submission" date="2023-01" db="EMBL/GenBank/DDBJ databases">
        <title>Analysis of 21 Apiospora genomes using comparative genomics revels a genus with tremendous synthesis potential of carbohydrate active enzymes and secondary metabolites.</title>
        <authorList>
            <person name="Sorensen T."/>
        </authorList>
    </citation>
    <scope>NUCLEOTIDE SEQUENCE [LARGE SCALE GENOMIC DNA]</scope>
    <source>
        <strain evidence="9 10">CBS 117206</strain>
    </source>
</reference>
<gene>
    <name evidence="9" type="ORF">PG999_001211</name>
</gene>
<evidence type="ECO:0000313" key="10">
    <source>
        <dbReference type="Proteomes" id="UP001392437"/>
    </source>
</evidence>
<dbReference type="GO" id="GO:0006071">
    <property type="term" value="P:glycerol metabolic process"/>
    <property type="evidence" value="ECO:0007669"/>
    <property type="project" value="UniProtKB-KW"/>
</dbReference>
<keyword evidence="5" id="KW-0378">Hydrolase</keyword>
<dbReference type="Proteomes" id="UP001392437">
    <property type="component" value="Unassembled WGS sequence"/>
</dbReference>
<dbReference type="EC" id="3.1.4.46" evidence="2"/>
<keyword evidence="4" id="KW-0319">Glycerol metabolism</keyword>
<dbReference type="PANTHER" id="PTHR43620">
    <property type="entry name" value="GLYCEROPHOSPHORYL DIESTER PHOSPHODIESTERASE"/>
    <property type="match status" value="1"/>
</dbReference>